<dbReference type="PANTHER" id="PTHR23355:SF9">
    <property type="entry name" value="DIS3-LIKE EXONUCLEASE 2"/>
    <property type="match status" value="1"/>
</dbReference>
<dbReference type="STRING" id="1678637.AC230_09590"/>
<dbReference type="InterPro" id="IPR050180">
    <property type="entry name" value="RNR_Ribonuclease"/>
</dbReference>
<sequence>MPRHGTRVTDEESGPLRGALRALRERTGAPAAFPPAAQAEAERAARRRPRLPPHDATWLPLFTLDPPGARELERALHLARRPGGGYRVHCAVADVAAFVSPGGALDAETHRRAVAVPYPDARVPLHPRVLGEDAASLLPDHDRPALLWELDLASDGTVVRAGLRRALVRSHARLDPAGVQRALDTGTAEEPLVLLRETGLLLRELERARGGISLPVPVQEVVRRGDRYLPEYRTPPPAEEWGDRIAVLTQTTAAGLMLAAGTGVLRTLPALPAAGPLATLRRTARALGVTWPDTMPYPVMLRALTPAHPQHAAFLQRCAGLLRRAHYTVFDRERPARLPAPADPVHAAVAAPYAHCTAPLRRLADRYALELCLAAASGRDAPEWVRSALAGLPGEMAAGAARAAEAERACAALVDAALLRDRVGEIFDAHVVDVLPGRPTAGTVHLRDPAVRGPVEGDPAGPPLPLGHRLRVRLAEADPGRADVRFAPA</sequence>
<evidence type="ECO:0000259" key="2">
    <source>
        <dbReference type="SMART" id="SM00955"/>
    </source>
</evidence>
<accession>A0A0K9XHL4</accession>
<dbReference type="PATRIC" id="fig|1678637.3.peg.2071"/>
<dbReference type="InterPro" id="IPR001900">
    <property type="entry name" value="RNase_II/R"/>
</dbReference>
<dbReference type="GO" id="GO:0000175">
    <property type="term" value="F:3'-5'-RNA exonuclease activity"/>
    <property type="evidence" value="ECO:0007669"/>
    <property type="project" value="TreeGrafter"/>
</dbReference>
<gene>
    <name evidence="3" type="ORF">AC230_09590</name>
</gene>
<dbReference type="OrthoDB" id="5800376at2"/>
<dbReference type="Pfam" id="PF00773">
    <property type="entry name" value="RNB"/>
    <property type="match status" value="1"/>
</dbReference>
<reference evidence="4" key="1">
    <citation type="submission" date="2015-07" db="EMBL/GenBank/DDBJ databases">
        <title>Draft genome sequence of Streptomyces sp. CMAA 1322, a bacterium isolated from Caatinga biome, from dry forest semiarid of Brazil.</title>
        <authorList>
            <person name="Santos S.N."/>
            <person name="Gacesa R."/>
            <person name="Taketani R.G."/>
            <person name="Long P.F."/>
            <person name="Melo I.S."/>
        </authorList>
    </citation>
    <scope>NUCLEOTIDE SEQUENCE [LARGE SCALE GENOMIC DNA]</scope>
    <source>
        <strain evidence="4">CMAA 1322</strain>
    </source>
</reference>
<evidence type="ECO:0000313" key="4">
    <source>
        <dbReference type="Proteomes" id="UP000037288"/>
    </source>
</evidence>
<dbReference type="InterPro" id="IPR040596">
    <property type="entry name" value="RNase_II_C_S1"/>
</dbReference>
<organism evidence="3 4">
    <name type="scientific">Streptomyces caatingaensis</name>
    <dbReference type="NCBI Taxonomy" id="1678637"/>
    <lineage>
        <taxon>Bacteria</taxon>
        <taxon>Bacillati</taxon>
        <taxon>Actinomycetota</taxon>
        <taxon>Actinomycetes</taxon>
        <taxon>Kitasatosporales</taxon>
        <taxon>Streptomycetaceae</taxon>
        <taxon>Streptomyces</taxon>
    </lineage>
</organism>
<dbReference type="GO" id="GO:0006402">
    <property type="term" value="P:mRNA catabolic process"/>
    <property type="evidence" value="ECO:0007669"/>
    <property type="project" value="TreeGrafter"/>
</dbReference>
<protein>
    <submittedName>
        <fullName evidence="3">Ribonuclease II</fullName>
    </submittedName>
</protein>
<comment type="caution">
    <text evidence="3">The sequence shown here is derived from an EMBL/GenBank/DDBJ whole genome shotgun (WGS) entry which is preliminary data.</text>
</comment>
<dbReference type="InterPro" id="IPR012340">
    <property type="entry name" value="NA-bd_OB-fold"/>
</dbReference>
<feature type="region of interest" description="Disordered" evidence="1">
    <location>
        <begin position="24"/>
        <end position="52"/>
    </location>
</feature>
<dbReference type="SUPFAM" id="SSF50249">
    <property type="entry name" value="Nucleic acid-binding proteins"/>
    <property type="match status" value="1"/>
</dbReference>
<dbReference type="RefSeq" id="WP_049715638.1">
    <property type="nucleotide sequence ID" value="NZ_LFXA01000004.1"/>
</dbReference>
<feature type="compositionally biased region" description="Low complexity" evidence="1">
    <location>
        <begin position="29"/>
        <end position="39"/>
    </location>
</feature>
<dbReference type="AlphaFoldDB" id="A0A0K9XHL4"/>
<dbReference type="SMART" id="SM00955">
    <property type="entry name" value="RNB"/>
    <property type="match status" value="1"/>
</dbReference>
<evidence type="ECO:0000256" key="1">
    <source>
        <dbReference type="SAM" id="MobiDB-lite"/>
    </source>
</evidence>
<dbReference type="EMBL" id="LFXA01000004">
    <property type="protein sequence ID" value="KNB52875.1"/>
    <property type="molecule type" value="Genomic_DNA"/>
</dbReference>
<dbReference type="Pfam" id="PF18614">
    <property type="entry name" value="RNase_II_C_S1"/>
    <property type="match status" value="1"/>
</dbReference>
<keyword evidence="4" id="KW-1185">Reference proteome</keyword>
<name>A0A0K9XHL4_9ACTN</name>
<dbReference type="GO" id="GO:0003723">
    <property type="term" value="F:RNA binding"/>
    <property type="evidence" value="ECO:0007669"/>
    <property type="project" value="InterPro"/>
</dbReference>
<proteinExistence type="predicted"/>
<dbReference type="Proteomes" id="UP000037288">
    <property type="component" value="Unassembled WGS sequence"/>
</dbReference>
<dbReference type="PANTHER" id="PTHR23355">
    <property type="entry name" value="RIBONUCLEASE"/>
    <property type="match status" value="1"/>
</dbReference>
<dbReference type="GO" id="GO:0000932">
    <property type="term" value="C:P-body"/>
    <property type="evidence" value="ECO:0007669"/>
    <property type="project" value="TreeGrafter"/>
</dbReference>
<feature type="domain" description="RNB" evidence="2">
    <location>
        <begin position="50"/>
        <end position="378"/>
    </location>
</feature>
<evidence type="ECO:0000313" key="3">
    <source>
        <dbReference type="EMBL" id="KNB52875.1"/>
    </source>
</evidence>